<proteinExistence type="predicted"/>
<protein>
    <submittedName>
        <fullName evidence="3">Uncharacterized protein</fullName>
    </submittedName>
</protein>
<organism evidence="2 3">
    <name type="scientific">Plectus sambesii</name>
    <dbReference type="NCBI Taxonomy" id="2011161"/>
    <lineage>
        <taxon>Eukaryota</taxon>
        <taxon>Metazoa</taxon>
        <taxon>Ecdysozoa</taxon>
        <taxon>Nematoda</taxon>
        <taxon>Chromadorea</taxon>
        <taxon>Plectida</taxon>
        <taxon>Plectina</taxon>
        <taxon>Plectoidea</taxon>
        <taxon>Plectidae</taxon>
        <taxon>Plectus</taxon>
    </lineage>
</organism>
<evidence type="ECO:0000313" key="2">
    <source>
        <dbReference type="Proteomes" id="UP000887566"/>
    </source>
</evidence>
<evidence type="ECO:0000256" key="1">
    <source>
        <dbReference type="SAM" id="MobiDB-lite"/>
    </source>
</evidence>
<accession>A0A914VVA4</accession>
<reference evidence="3" key="1">
    <citation type="submission" date="2022-11" db="UniProtKB">
        <authorList>
            <consortium name="WormBaseParasite"/>
        </authorList>
    </citation>
    <scope>IDENTIFICATION</scope>
</reference>
<feature type="region of interest" description="Disordered" evidence="1">
    <location>
        <begin position="22"/>
        <end position="45"/>
    </location>
</feature>
<sequence length="235" mass="25861">MSGFPSPRRWFGNELGQSSVDRQASHILTLPRRGRPTSTTRRSQSFPACLVDAPSRPIHGDAQPTPTIAVWETSGEDLTDARLEETAILLDANILRTEDTQALTVAVLAILIRSSPTTADVQILFDYILEAITVFPRVLPVIHSFVDQRIVSLLHSCHSPSLLQAVLRVVESTVVNKEEGQEEPVAQHQHVSAYLQQRGFGGLWRYAGSFLNDTASRQAVTPDLCACLERLLGSL</sequence>
<dbReference type="WBParaSite" id="PSAMB.scaffold246size61639.g4133.t1">
    <property type="protein sequence ID" value="PSAMB.scaffold246size61639.g4133.t1"/>
    <property type="gene ID" value="PSAMB.scaffold246size61639.g4133"/>
</dbReference>
<keyword evidence="2" id="KW-1185">Reference proteome</keyword>
<dbReference type="AlphaFoldDB" id="A0A914VVA4"/>
<name>A0A914VVA4_9BILA</name>
<evidence type="ECO:0000313" key="3">
    <source>
        <dbReference type="WBParaSite" id="PSAMB.scaffold246size61639.g4133.t1"/>
    </source>
</evidence>
<feature type="compositionally biased region" description="Low complexity" evidence="1">
    <location>
        <begin position="28"/>
        <end position="43"/>
    </location>
</feature>
<dbReference type="Proteomes" id="UP000887566">
    <property type="component" value="Unplaced"/>
</dbReference>